<evidence type="ECO:0000259" key="2">
    <source>
        <dbReference type="Pfam" id="PF25534"/>
    </source>
</evidence>
<evidence type="ECO:0000313" key="4">
    <source>
        <dbReference type="Proteomes" id="UP000604273"/>
    </source>
</evidence>
<feature type="region of interest" description="Disordered" evidence="1">
    <location>
        <begin position="263"/>
        <end position="283"/>
    </location>
</feature>
<keyword evidence="4" id="KW-1185">Reference proteome</keyword>
<evidence type="ECO:0000313" key="3">
    <source>
        <dbReference type="EMBL" id="KAF4949949.1"/>
    </source>
</evidence>
<organism evidence="3 4">
    <name type="scientific">Fusarium gaditjirri</name>
    <dbReference type="NCBI Taxonomy" id="282569"/>
    <lineage>
        <taxon>Eukaryota</taxon>
        <taxon>Fungi</taxon>
        <taxon>Dikarya</taxon>
        <taxon>Ascomycota</taxon>
        <taxon>Pezizomycotina</taxon>
        <taxon>Sordariomycetes</taxon>
        <taxon>Hypocreomycetidae</taxon>
        <taxon>Hypocreales</taxon>
        <taxon>Nectriaceae</taxon>
        <taxon>Fusarium</taxon>
        <taxon>Fusarium nisikadoi species complex</taxon>
    </lineage>
</organism>
<protein>
    <recommendedName>
        <fullName evidence="2">DUF7918 domain-containing protein</fullName>
    </recommendedName>
</protein>
<accession>A0A8H4T2A2</accession>
<reference evidence="3" key="2">
    <citation type="submission" date="2020-05" db="EMBL/GenBank/DDBJ databases">
        <authorList>
            <person name="Kim H.-S."/>
            <person name="Proctor R.H."/>
            <person name="Brown D.W."/>
        </authorList>
    </citation>
    <scope>NUCLEOTIDE SEQUENCE</scope>
    <source>
        <strain evidence="3">NRRL 45417</strain>
    </source>
</reference>
<dbReference type="InterPro" id="IPR057678">
    <property type="entry name" value="DUF7918"/>
</dbReference>
<dbReference type="PANTHER" id="PTHR36223">
    <property type="entry name" value="BETA-LACTAMASE-TYPE TRANSPEPTIDASE FOLD DOMAIN CONTAINING PROTEIN"/>
    <property type="match status" value="1"/>
</dbReference>
<dbReference type="EMBL" id="JABFAI010000224">
    <property type="protein sequence ID" value="KAF4949949.1"/>
    <property type="molecule type" value="Genomic_DNA"/>
</dbReference>
<dbReference type="Proteomes" id="UP000604273">
    <property type="component" value="Unassembled WGS sequence"/>
</dbReference>
<dbReference type="AlphaFoldDB" id="A0A8H4T2A2"/>
<evidence type="ECO:0000256" key="1">
    <source>
        <dbReference type="SAM" id="MobiDB-lite"/>
    </source>
</evidence>
<gene>
    <name evidence="3" type="ORF">FGADI_8550</name>
</gene>
<comment type="caution">
    <text evidence="3">The sequence shown here is derived from an EMBL/GenBank/DDBJ whole genome shotgun (WGS) entry which is preliminary data.</text>
</comment>
<dbReference type="OrthoDB" id="3364132at2759"/>
<feature type="domain" description="DUF7918" evidence="2">
    <location>
        <begin position="9"/>
        <end position="176"/>
    </location>
</feature>
<dbReference type="PANTHER" id="PTHR36223:SF1">
    <property type="entry name" value="TRANSCRIPTION ELONGATION FACTOR EAF N-TERMINAL DOMAIN-CONTAINING PROTEIN"/>
    <property type="match status" value="1"/>
</dbReference>
<sequence>MAVLPFIPGINISILVDGRQATEHIPQPLNFPTLIDTTGDEGIEHNQCYIQCHADSPFAIRFRISSDFKFPWGKTTLIIYVYVDGKPFDNRIIQKRDIVKATSGDAEHVGLISYCHRELSDGSSESYKPIFRYIRHPVYQSDDGSGISDPNCITALGSIQVAIAVARNAGPGTMGNDEFRDDKGNASLVIDNLALDRYGYGQHYGTTYTRTNESLSMDYLAVDREEHIGNFFFYYQSPPAENAQNNLKERFIDQNSDEMVHQLSKPSRPHKMSDVPQTTWVGK</sequence>
<dbReference type="Pfam" id="PF25534">
    <property type="entry name" value="DUF7918"/>
    <property type="match status" value="1"/>
</dbReference>
<reference evidence="3" key="1">
    <citation type="journal article" date="2020" name="BMC Genomics">
        <title>Correction to: Identification and distribution of gene clusters required for synthesis of sphingolipid metabolism inhibitors in diverse species of the filamentous fungus Fusarium.</title>
        <authorList>
            <person name="Kim H.S."/>
            <person name="Lohmar J.M."/>
            <person name="Busman M."/>
            <person name="Brown D.W."/>
            <person name="Naumann T.A."/>
            <person name="Divon H.H."/>
            <person name="Lysoe E."/>
            <person name="Uhlig S."/>
            <person name="Proctor R.H."/>
        </authorList>
    </citation>
    <scope>NUCLEOTIDE SEQUENCE</scope>
    <source>
        <strain evidence="3">NRRL 45417</strain>
    </source>
</reference>
<proteinExistence type="predicted"/>
<name>A0A8H4T2A2_9HYPO</name>